<sequence length="26" mass="2895">MKEDQHDAYADIEAVKVPFDVAQCDG</sequence>
<dbReference type="Proteomes" id="UP000681720">
    <property type="component" value="Unassembled WGS sequence"/>
</dbReference>
<dbReference type="EMBL" id="CAJOBJ010135683">
    <property type="protein sequence ID" value="CAF4740865.1"/>
    <property type="molecule type" value="Genomic_DNA"/>
</dbReference>
<gene>
    <name evidence="1" type="ORF">GIL414_LOCUS44720</name>
</gene>
<accession>A0A8S3B3T9</accession>
<reference evidence="1" key="1">
    <citation type="submission" date="2021-02" db="EMBL/GenBank/DDBJ databases">
        <authorList>
            <person name="Nowell W R."/>
        </authorList>
    </citation>
    <scope>NUCLEOTIDE SEQUENCE</scope>
</reference>
<proteinExistence type="predicted"/>
<organism evidence="1 2">
    <name type="scientific">Rotaria magnacalcarata</name>
    <dbReference type="NCBI Taxonomy" id="392030"/>
    <lineage>
        <taxon>Eukaryota</taxon>
        <taxon>Metazoa</taxon>
        <taxon>Spiralia</taxon>
        <taxon>Gnathifera</taxon>
        <taxon>Rotifera</taxon>
        <taxon>Eurotatoria</taxon>
        <taxon>Bdelloidea</taxon>
        <taxon>Philodinida</taxon>
        <taxon>Philodinidae</taxon>
        <taxon>Rotaria</taxon>
    </lineage>
</organism>
<protein>
    <submittedName>
        <fullName evidence="1">Uncharacterized protein</fullName>
    </submittedName>
</protein>
<evidence type="ECO:0000313" key="1">
    <source>
        <dbReference type="EMBL" id="CAF4740865.1"/>
    </source>
</evidence>
<dbReference type="AlphaFoldDB" id="A0A8S3B3T9"/>
<feature type="non-terminal residue" evidence="1">
    <location>
        <position position="1"/>
    </location>
</feature>
<name>A0A8S3B3T9_9BILA</name>
<comment type="caution">
    <text evidence="1">The sequence shown here is derived from an EMBL/GenBank/DDBJ whole genome shotgun (WGS) entry which is preliminary data.</text>
</comment>
<evidence type="ECO:0000313" key="2">
    <source>
        <dbReference type="Proteomes" id="UP000681720"/>
    </source>
</evidence>